<reference evidence="3" key="2">
    <citation type="submission" date="2023-05" db="EMBL/GenBank/DDBJ databases">
        <authorList>
            <person name="Schelkunov M.I."/>
        </authorList>
    </citation>
    <scope>NUCLEOTIDE SEQUENCE</scope>
    <source>
        <strain evidence="3">Hsosn_3</strain>
        <tissue evidence="3">Leaf</tissue>
    </source>
</reference>
<dbReference type="Pfam" id="PF00657">
    <property type="entry name" value="Lipase_GDSL"/>
    <property type="match status" value="1"/>
</dbReference>
<dbReference type="GO" id="GO:0005576">
    <property type="term" value="C:extracellular region"/>
    <property type="evidence" value="ECO:0007669"/>
    <property type="project" value="TreeGrafter"/>
</dbReference>
<dbReference type="InterPro" id="IPR001087">
    <property type="entry name" value="GDSL"/>
</dbReference>
<proteinExistence type="inferred from homology"/>
<evidence type="ECO:0000313" key="4">
    <source>
        <dbReference type="Proteomes" id="UP001237642"/>
    </source>
</evidence>
<name>A0AAD8IPI5_9APIA</name>
<keyword evidence="2" id="KW-0732">Signal</keyword>
<dbReference type="InterPro" id="IPR035669">
    <property type="entry name" value="SGNH_plant_lipase-like"/>
</dbReference>
<dbReference type="SUPFAM" id="SSF52266">
    <property type="entry name" value="SGNH hydrolase"/>
    <property type="match status" value="1"/>
</dbReference>
<dbReference type="AlphaFoldDB" id="A0AAD8IPI5"/>
<feature type="signal peptide" evidence="2">
    <location>
        <begin position="1"/>
        <end position="19"/>
    </location>
</feature>
<protein>
    <submittedName>
        <fullName evidence="3">GDSL esterase/lipase EXL3-like</fullName>
    </submittedName>
</protein>
<dbReference type="PANTHER" id="PTHR45642:SF95">
    <property type="entry name" value="GDSL-LIKE LIPASE_ACYLHYDROLASE FAMILY PROTEIN, EXPRESSED"/>
    <property type="match status" value="1"/>
</dbReference>
<keyword evidence="4" id="KW-1185">Reference proteome</keyword>
<accession>A0AAD8IPI5</accession>
<dbReference type="Proteomes" id="UP001237642">
    <property type="component" value="Unassembled WGS sequence"/>
</dbReference>
<dbReference type="FunFam" id="3.40.50.1110:FF:000003">
    <property type="entry name" value="GDSL esterase/lipase APG"/>
    <property type="match status" value="1"/>
</dbReference>
<evidence type="ECO:0000313" key="3">
    <source>
        <dbReference type="EMBL" id="KAK1388558.1"/>
    </source>
</evidence>
<dbReference type="PANTHER" id="PTHR45642">
    <property type="entry name" value="GDSL ESTERASE/LIPASE EXL3"/>
    <property type="match status" value="1"/>
</dbReference>
<organism evidence="3 4">
    <name type="scientific">Heracleum sosnowskyi</name>
    <dbReference type="NCBI Taxonomy" id="360622"/>
    <lineage>
        <taxon>Eukaryota</taxon>
        <taxon>Viridiplantae</taxon>
        <taxon>Streptophyta</taxon>
        <taxon>Embryophyta</taxon>
        <taxon>Tracheophyta</taxon>
        <taxon>Spermatophyta</taxon>
        <taxon>Magnoliopsida</taxon>
        <taxon>eudicotyledons</taxon>
        <taxon>Gunneridae</taxon>
        <taxon>Pentapetalae</taxon>
        <taxon>asterids</taxon>
        <taxon>campanulids</taxon>
        <taxon>Apiales</taxon>
        <taxon>Apiaceae</taxon>
        <taxon>Apioideae</taxon>
        <taxon>apioid superclade</taxon>
        <taxon>Tordylieae</taxon>
        <taxon>Tordyliinae</taxon>
        <taxon>Heracleum</taxon>
    </lineage>
</organism>
<dbReference type="InterPro" id="IPR050592">
    <property type="entry name" value="GDSL_lipolytic_enzyme"/>
</dbReference>
<dbReference type="Gene3D" id="3.40.50.1110">
    <property type="entry name" value="SGNH hydrolase"/>
    <property type="match status" value="1"/>
</dbReference>
<evidence type="ECO:0000256" key="1">
    <source>
        <dbReference type="ARBA" id="ARBA00008668"/>
    </source>
</evidence>
<feature type="chain" id="PRO_5042118906" evidence="2">
    <location>
        <begin position="20"/>
        <end position="352"/>
    </location>
</feature>
<gene>
    <name evidence="3" type="ORF">POM88_016736</name>
</gene>
<sequence length="352" mass="38564">MLFFPCVFLFLSTTSTVKAVYHLPPNVTIPAVIVFGDSIGDQGNNNNLTTIIKCNFSPYGKDFIGKLATGRFTNAKTPPDLLAAELGIKELVPAYLDPNLRSKDLPTGVSFASGGAGYDPQTSTLASVLTLSEQLKLFKDYIKKLQFSMGKKQARHILSNSLYLVIAGSDDLANTYYSTGVGRLEYDIVSYTNLMVDSAFSFIEELLKLGARRIGVFSAPPVGCLPSQRTLGGGALRVCAKDRNEASQLYNSKLSNKLDLFAKKLPHTTVVYLDIYHPLLDIIQHPGNYGIDVVDRGCCGTGNIEVSVLCNPTSSTCLNSSSYLFWDSYHPTEAGYMILVRRVLDENIHKLF</sequence>
<evidence type="ECO:0000256" key="2">
    <source>
        <dbReference type="SAM" id="SignalP"/>
    </source>
</evidence>
<dbReference type="EMBL" id="JAUIZM010000004">
    <property type="protein sequence ID" value="KAK1388558.1"/>
    <property type="molecule type" value="Genomic_DNA"/>
</dbReference>
<comment type="similarity">
    <text evidence="1">Belongs to the 'GDSL' lipolytic enzyme family.</text>
</comment>
<dbReference type="GO" id="GO:0016788">
    <property type="term" value="F:hydrolase activity, acting on ester bonds"/>
    <property type="evidence" value="ECO:0007669"/>
    <property type="project" value="InterPro"/>
</dbReference>
<reference evidence="3" key="1">
    <citation type="submission" date="2023-02" db="EMBL/GenBank/DDBJ databases">
        <title>Genome of toxic invasive species Heracleum sosnowskyi carries increased number of genes despite the absence of recent whole-genome duplications.</title>
        <authorList>
            <person name="Schelkunov M."/>
            <person name="Shtratnikova V."/>
            <person name="Makarenko M."/>
            <person name="Klepikova A."/>
            <person name="Omelchenko D."/>
            <person name="Novikova G."/>
            <person name="Obukhova E."/>
            <person name="Bogdanov V."/>
            <person name="Penin A."/>
            <person name="Logacheva M."/>
        </authorList>
    </citation>
    <scope>NUCLEOTIDE SEQUENCE</scope>
    <source>
        <strain evidence="3">Hsosn_3</strain>
        <tissue evidence="3">Leaf</tissue>
    </source>
</reference>
<dbReference type="CDD" id="cd01837">
    <property type="entry name" value="SGNH_plant_lipase_like"/>
    <property type="match status" value="1"/>
</dbReference>
<dbReference type="InterPro" id="IPR036514">
    <property type="entry name" value="SGNH_hydro_sf"/>
</dbReference>
<comment type="caution">
    <text evidence="3">The sequence shown here is derived from an EMBL/GenBank/DDBJ whole genome shotgun (WGS) entry which is preliminary data.</text>
</comment>